<accession>A0A059TYU9</accession>
<dbReference type="Proteomes" id="UP000027075">
    <property type="component" value="Plasmid HMPLAS2"/>
</dbReference>
<name>A0A059TYU9_HALMT</name>
<geneLocation type="plasmid" evidence="1 2">
    <name>HMPLAS2</name>
</geneLocation>
<reference evidence="1 2" key="1">
    <citation type="submission" date="2014-04" db="EMBL/GenBank/DDBJ databases">
        <title>Transcriptional profiles of Haloferax mediterranei on the basis of nitrogen availability.</title>
        <authorList>
            <person name="Bautista V."/>
        </authorList>
    </citation>
    <scope>NUCLEOTIDE SEQUENCE [LARGE SCALE GENOMIC DNA]</scope>
    <source>
        <strain evidence="2">ATCC 33500 / DSM 1411 / JCM 8866 / NBRC 14739 / NCIMB 2177 / R-4</strain>
        <plasmid evidence="2">Plasmid HMPLAS2</plasmid>
    </source>
</reference>
<dbReference type="EMBL" id="CP007553">
    <property type="protein sequence ID" value="AHZ24182.1"/>
    <property type="molecule type" value="Genomic_DNA"/>
</dbReference>
<organism evidence="1 2">
    <name type="scientific">Haloferax mediterranei (strain ATCC 33500 / DSM 1411 / JCM 8866 / NBRC 14739 / NCIMB 2177 / R-4)</name>
    <name type="common">Halobacterium mediterranei</name>
    <dbReference type="NCBI Taxonomy" id="523841"/>
    <lineage>
        <taxon>Archaea</taxon>
        <taxon>Methanobacteriati</taxon>
        <taxon>Methanobacteriota</taxon>
        <taxon>Stenosarchaea group</taxon>
        <taxon>Halobacteria</taxon>
        <taxon>Halobacteriales</taxon>
        <taxon>Haloferacaceae</taxon>
        <taxon>Haloferax</taxon>
    </lineage>
</organism>
<proteinExistence type="predicted"/>
<dbReference type="AlphaFoldDB" id="A0A059TYU9"/>
<gene>
    <name evidence="1" type="ORF">BM92_18435</name>
</gene>
<sequence length="68" mass="7559">MIYSLMSAYQTSEFGMGHSNKDDVLKSQFDDLFEKFFEIEGVGIETTIFGSFSCDCSCGSCICITDTQ</sequence>
<evidence type="ECO:0000313" key="1">
    <source>
        <dbReference type="EMBL" id="AHZ24182.1"/>
    </source>
</evidence>
<keyword evidence="1" id="KW-0614">Plasmid</keyword>
<evidence type="ECO:0000313" key="2">
    <source>
        <dbReference type="Proteomes" id="UP000027075"/>
    </source>
</evidence>
<protein>
    <submittedName>
        <fullName evidence="1">Uncharacterized protein</fullName>
    </submittedName>
</protein>